<dbReference type="GO" id="GO:0071949">
    <property type="term" value="F:FAD binding"/>
    <property type="evidence" value="ECO:0007669"/>
    <property type="project" value="InterPro"/>
</dbReference>
<dbReference type="PANTHER" id="PTHR11748:SF111">
    <property type="entry name" value="D-LACTATE DEHYDROGENASE, MITOCHONDRIAL-RELATED"/>
    <property type="match status" value="1"/>
</dbReference>
<organism evidence="5 6">
    <name type="scientific">Leptotrombidium deliense</name>
    <dbReference type="NCBI Taxonomy" id="299467"/>
    <lineage>
        <taxon>Eukaryota</taxon>
        <taxon>Metazoa</taxon>
        <taxon>Ecdysozoa</taxon>
        <taxon>Arthropoda</taxon>
        <taxon>Chelicerata</taxon>
        <taxon>Arachnida</taxon>
        <taxon>Acari</taxon>
        <taxon>Acariformes</taxon>
        <taxon>Trombidiformes</taxon>
        <taxon>Prostigmata</taxon>
        <taxon>Anystina</taxon>
        <taxon>Parasitengona</taxon>
        <taxon>Trombiculoidea</taxon>
        <taxon>Trombiculidae</taxon>
        <taxon>Leptotrombidium</taxon>
    </lineage>
</organism>
<dbReference type="GO" id="GO:1903457">
    <property type="term" value="P:lactate catabolic process"/>
    <property type="evidence" value="ECO:0007669"/>
    <property type="project" value="TreeGrafter"/>
</dbReference>
<keyword evidence="6" id="KW-1185">Reference proteome</keyword>
<dbReference type="GO" id="GO:0005739">
    <property type="term" value="C:mitochondrion"/>
    <property type="evidence" value="ECO:0007669"/>
    <property type="project" value="TreeGrafter"/>
</dbReference>
<dbReference type="GO" id="GO:0005777">
    <property type="term" value="C:peroxisome"/>
    <property type="evidence" value="ECO:0007669"/>
    <property type="project" value="UniProtKB-SubCell"/>
</dbReference>
<dbReference type="PANTHER" id="PTHR11748">
    <property type="entry name" value="D-LACTATE DEHYDROGENASE"/>
    <property type="match status" value="1"/>
</dbReference>
<name>A0A443RS64_9ACAR</name>
<dbReference type="Gene3D" id="3.30.465.10">
    <property type="match status" value="1"/>
</dbReference>
<comment type="caution">
    <text evidence="5">The sequence shown here is derived from an EMBL/GenBank/DDBJ whole genome shotgun (WGS) entry which is preliminary data.</text>
</comment>
<feature type="domain" description="FAD-binding PCMH-type" evidence="4">
    <location>
        <begin position="30"/>
        <end position="183"/>
    </location>
</feature>
<evidence type="ECO:0000256" key="3">
    <source>
        <dbReference type="ARBA" id="ARBA00023140"/>
    </source>
</evidence>
<dbReference type="STRING" id="299467.A0A443RS64"/>
<reference evidence="5 6" key="1">
    <citation type="journal article" date="2018" name="Gigascience">
        <title>Genomes of trombidid mites reveal novel predicted allergens and laterally-transferred genes associated with secondary metabolism.</title>
        <authorList>
            <person name="Dong X."/>
            <person name="Chaisiri K."/>
            <person name="Xia D."/>
            <person name="Armstrong S.D."/>
            <person name="Fang Y."/>
            <person name="Donnelly M.J."/>
            <person name="Kadowaki T."/>
            <person name="McGarry J.W."/>
            <person name="Darby A.C."/>
            <person name="Makepeace B.L."/>
        </authorList>
    </citation>
    <scope>NUCLEOTIDE SEQUENCE [LARGE SCALE GENOMIC DNA]</scope>
    <source>
        <strain evidence="5">UoL-UT</strain>
    </source>
</reference>
<comment type="subcellular location">
    <subcellularLocation>
        <location evidence="1">Peroxisome</location>
    </subcellularLocation>
</comment>
<dbReference type="GO" id="GO:0008720">
    <property type="term" value="F:D-lactate dehydrogenase (NAD+) activity"/>
    <property type="evidence" value="ECO:0007669"/>
    <property type="project" value="TreeGrafter"/>
</dbReference>
<dbReference type="EMBL" id="NCKV01045194">
    <property type="protein sequence ID" value="RWS18146.1"/>
    <property type="molecule type" value="Genomic_DNA"/>
</dbReference>
<evidence type="ECO:0000313" key="5">
    <source>
        <dbReference type="EMBL" id="RWS18146.1"/>
    </source>
</evidence>
<evidence type="ECO:0000259" key="4">
    <source>
        <dbReference type="PROSITE" id="PS51387"/>
    </source>
</evidence>
<sequence length="183" mass="19725">RISSEKLWKRRGTLSVRIFCQSTHSNIFIDSAVPPEVVVWPSCTDDVVKVVKLCDIHNVPMVPFGAGTGLEGGVCATNGGLCLDLRNMNNILEVNANDFDCRVQPGVDWRTLNNYLRDTGLWFTVDPGASASVGGMASTGASGTNAVRYGTMKDNVLNLEVVLPNGDIIHTSGEETRSKLTSL</sequence>
<proteinExistence type="inferred from homology"/>
<comment type="similarity">
    <text evidence="2">Belongs to the FAD-binding oxidoreductase/transferase type 4 family.</text>
</comment>
<dbReference type="InterPro" id="IPR016169">
    <property type="entry name" value="FAD-bd_PCMH_sub2"/>
</dbReference>
<gene>
    <name evidence="5" type="ORF">B4U80_12560</name>
</gene>
<feature type="non-terminal residue" evidence="5">
    <location>
        <position position="1"/>
    </location>
</feature>
<dbReference type="SUPFAM" id="SSF56176">
    <property type="entry name" value="FAD-binding/transporter-associated domain-like"/>
    <property type="match status" value="1"/>
</dbReference>
<evidence type="ECO:0000256" key="2">
    <source>
        <dbReference type="ARBA" id="ARBA00008000"/>
    </source>
</evidence>
<dbReference type="Pfam" id="PF01565">
    <property type="entry name" value="FAD_binding_4"/>
    <property type="match status" value="1"/>
</dbReference>
<evidence type="ECO:0000256" key="1">
    <source>
        <dbReference type="ARBA" id="ARBA00004275"/>
    </source>
</evidence>
<keyword evidence="3" id="KW-0576">Peroxisome</keyword>
<accession>A0A443RS64</accession>
<dbReference type="Proteomes" id="UP000288716">
    <property type="component" value="Unassembled WGS sequence"/>
</dbReference>
<dbReference type="InterPro" id="IPR016166">
    <property type="entry name" value="FAD-bd_PCMH"/>
</dbReference>
<dbReference type="InterPro" id="IPR036318">
    <property type="entry name" value="FAD-bd_PCMH-like_sf"/>
</dbReference>
<dbReference type="OrthoDB" id="5332616at2759"/>
<dbReference type="VEuPathDB" id="VectorBase:LDEU013894"/>
<dbReference type="PROSITE" id="PS51387">
    <property type="entry name" value="FAD_PCMH"/>
    <property type="match status" value="1"/>
</dbReference>
<protein>
    <submittedName>
        <fullName evidence="5">Putative D-lactate dehydrogenase-like protein</fullName>
    </submittedName>
</protein>
<dbReference type="AlphaFoldDB" id="A0A443RS64"/>
<dbReference type="InterPro" id="IPR006094">
    <property type="entry name" value="Oxid_FAD_bind_N"/>
</dbReference>
<evidence type="ECO:0000313" key="6">
    <source>
        <dbReference type="Proteomes" id="UP000288716"/>
    </source>
</evidence>
<dbReference type="GO" id="GO:0004458">
    <property type="term" value="F:D-lactate dehydrogenase (cytochrome) activity"/>
    <property type="evidence" value="ECO:0007669"/>
    <property type="project" value="TreeGrafter"/>
</dbReference>